<comment type="caution">
    <text evidence="6">The sequence shown here is derived from an EMBL/GenBank/DDBJ whole genome shotgun (WGS) entry which is preliminary data.</text>
</comment>
<dbReference type="HAMAP" id="MF_00923">
    <property type="entry name" value="OM_assembly_BamB"/>
    <property type="match status" value="1"/>
</dbReference>
<evidence type="ECO:0000256" key="1">
    <source>
        <dbReference type="ARBA" id="ARBA00022729"/>
    </source>
</evidence>
<feature type="domain" description="Pyrrolo-quinoline quinone repeat" evidence="5">
    <location>
        <begin position="73"/>
        <end position="303"/>
    </location>
</feature>
<dbReference type="InterPro" id="IPR011047">
    <property type="entry name" value="Quinoprotein_ADH-like_sf"/>
</dbReference>
<evidence type="ECO:0000313" key="7">
    <source>
        <dbReference type="Proteomes" id="UP001595617"/>
    </source>
</evidence>
<name>A0ABV8A353_9GAMM</name>
<evidence type="ECO:0000313" key="6">
    <source>
        <dbReference type="EMBL" id="MFC3853800.1"/>
    </source>
</evidence>
<keyword evidence="3 4" id="KW-0998">Cell outer membrane</keyword>
<dbReference type="SUPFAM" id="SSF50998">
    <property type="entry name" value="Quinoprotein alcohol dehydrogenase-like"/>
    <property type="match status" value="1"/>
</dbReference>
<dbReference type="Pfam" id="PF13360">
    <property type="entry name" value="PQQ_2"/>
    <property type="match status" value="1"/>
</dbReference>
<dbReference type="Gene3D" id="2.130.10.10">
    <property type="entry name" value="YVTN repeat-like/Quinoprotein amine dehydrogenase"/>
    <property type="match status" value="1"/>
</dbReference>
<dbReference type="RefSeq" id="WP_380697361.1">
    <property type="nucleotide sequence ID" value="NZ_JBHRYR010000004.1"/>
</dbReference>
<dbReference type="InterPro" id="IPR002372">
    <property type="entry name" value="PQQ_rpt_dom"/>
</dbReference>
<dbReference type="EMBL" id="JBHRYR010000004">
    <property type="protein sequence ID" value="MFC3853800.1"/>
    <property type="molecule type" value="Genomic_DNA"/>
</dbReference>
<comment type="function">
    <text evidence="4">Part of the outer membrane protein assembly complex, which is involved in assembly and insertion of beta-barrel proteins into the outer membrane.</text>
</comment>
<dbReference type="PANTHER" id="PTHR34512:SF30">
    <property type="entry name" value="OUTER MEMBRANE PROTEIN ASSEMBLY FACTOR BAMB"/>
    <property type="match status" value="1"/>
</dbReference>
<keyword evidence="1 4" id="KW-0732">Signal</keyword>
<keyword evidence="4" id="KW-0449">Lipoprotein</keyword>
<comment type="subunit">
    <text evidence="4">Part of the Bam complex.</text>
</comment>
<reference evidence="7" key="1">
    <citation type="journal article" date="2019" name="Int. J. Syst. Evol. Microbiol.">
        <title>The Global Catalogue of Microorganisms (GCM) 10K type strain sequencing project: providing services to taxonomists for standard genome sequencing and annotation.</title>
        <authorList>
            <consortium name="The Broad Institute Genomics Platform"/>
            <consortium name="The Broad Institute Genome Sequencing Center for Infectious Disease"/>
            <person name="Wu L."/>
            <person name="Ma J."/>
        </authorList>
    </citation>
    <scope>NUCLEOTIDE SEQUENCE [LARGE SCALE GENOMIC DNA]</scope>
    <source>
        <strain evidence="7">IBRC 10765</strain>
    </source>
</reference>
<dbReference type="InterPro" id="IPR017687">
    <property type="entry name" value="BamB"/>
</dbReference>
<comment type="subcellular location">
    <subcellularLocation>
        <location evidence="4">Cell outer membrane</location>
        <topology evidence="4">Lipid-anchor</topology>
    </subcellularLocation>
</comment>
<dbReference type="PROSITE" id="PS51257">
    <property type="entry name" value="PROKAR_LIPOPROTEIN"/>
    <property type="match status" value="1"/>
</dbReference>
<protein>
    <recommendedName>
        <fullName evidence="4">Outer membrane protein assembly factor BamB</fullName>
    </recommendedName>
</protein>
<dbReference type="SMART" id="SM00564">
    <property type="entry name" value="PQQ"/>
    <property type="match status" value="6"/>
</dbReference>
<organism evidence="6 7">
    <name type="scientific">Saccharospirillum mangrovi</name>
    <dbReference type="NCBI Taxonomy" id="2161747"/>
    <lineage>
        <taxon>Bacteria</taxon>
        <taxon>Pseudomonadati</taxon>
        <taxon>Pseudomonadota</taxon>
        <taxon>Gammaproteobacteria</taxon>
        <taxon>Oceanospirillales</taxon>
        <taxon>Saccharospirillaceae</taxon>
        <taxon>Saccharospirillum</taxon>
    </lineage>
</organism>
<dbReference type="InterPro" id="IPR015943">
    <property type="entry name" value="WD40/YVTN_repeat-like_dom_sf"/>
</dbReference>
<evidence type="ECO:0000256" key="4">
    <source>
        <dbReference type="HAMAP-Rule" id="MF_00923"/>
    </source>
</evidence>
<proteinExistence type="inferred from homology"/>
<evidence type="ECO:0000256" key="3">
    <source>
        <dbReference type="ARBA" id="ARBA00023237"/>
    </source>
</evidence>
<keyword evidence="4" id="KW-0564">Palmitate</keyword>
<comment type="similarity">
    <text evidence="4">Belongs to the BamB family.</text>
</comment>
<dbReference type="Proteomes" id="UP001595617">
    <property type="component" value="Unassembled WGS sequence"/>
</dbReference>
<evidence type="ECO:0000259" key="5">
    <source>
        <dbReference type="Pfam" id="PF13360"/>
    </source>
</evidence>
<dbReference type="PANTHER" id="PTHR34512">
    <property type="entry name" value="CELL SURFACE PROTEIN"/>
    <property type="match status" value="1"/>
</dbReference>
<keyword evidence="7" id="KW-1185">Reference proteome</keyword>
<evidence type="ECO:0000256" key="2">
    <source>
        <dbReference type="ARBA" id="ARBA00023136"/>
    </source>
</evidence>
<dbReference type="InterPro" id="IPR018391">
    <property type="entry name" value="PQQ_b-propeller_rpt"/>
</dbReference>
<accession>A0ABV8A353</accession>
<sequence>MKVLHSLWVVALLVLMGCSGLNPRYPAAPQAFAEDRVDFSWSHFLVDGWQPGDGAVRLRPAHDEARLYAAHIDGTVVALNNADGRVQWKKTLNPWQVGITLHRDQLFLLSQTGDLVVLDANTGAELQRTEWGISAVSPMVVQGNQIAILGQDGALRLWDNTSRSWVWIYDSEQPVLTLHGQAQPLFYRDALIAGFANGRVVAFDLLSGEIRWSHRLAQPRGVTDLQRLVDVDVSPLLVNGRIYVAAYEGQLMEIIPETGEVRWRTELSVSTNLATDDALLFVANRTGELFAYDVNSKAILWQQQAVAGRPLTALTVQGDHLVVTDRRGYVYAFQRSNGQPVGRLDFSGRQRFTVPAIADAQNFYVQSMQGLLLKGHVSAPQE</sequence>
<gene>
    <name evidence="4" type="primary">bamB</name>
    <name evidence="6" type="ORF">ACFOOG_13230</name>
</gene>
<keyword evidence="2 4" id="KW-0472">Membrane</keyword>